<protein>
    <submittedName>
        <fullName evidence="3">Uncharacterized protein</fullName>
    </submittedName>
</protein>
<sequence>MARRVDRVARSRVTAWHVDRLARARRSEEVMKISLPAITIALGGVVSVVALVSGIVAGCGARADAGATSSSTTYVAASGGGDAPAPEGAKQPFSLDAGVVLPMPDAGIGAFPLEPTP</sequence>
<proteinExistence type="predicted"/>
<keyword evidence="2" id="KW-1133">Transmembrane helix</keyword>
<feature type="compositionally biased region" description="Low complexity" evidence="1">
    <location>
        <begin position="65"/>
        <end position="77"/>
    </location>
</feature>
<feature type="region of interest" description="Disordered" evidence="1">
    <location>
        <begin position="63"/>
        <end position="89"/>
    </location>
</feature>
<accession>A0A0F6YFQ9</accession>
<name>A0A0F6YFQ9_9BACT</name>
<dbReference type="EMBL" id="CP011125">
    <property type="protein sequence ID" value="AKF02966.1"/>
    <property type="molecule type" value="Genomic_DNA"/>
</dbReference>
<dbReference type="AlphaFoldDB" id="A0A0F6YFQ9"/>
<gene>
    <name evidence="3" type="ORF">DB32_000114</name>
</gene>
<reference evidence="3 4" key="1">
    <citation type="submission" date="2015-03" db="EMBL/GenBank/DDBJ databases">
        <title>Genome assembly of Sandaracinus amylolyticus DSM 53668.</title>
        <authorList>
            <person name="Sharma G."/>
            <person name="Subramanian S."/>
        </authorList>
    </citation>
    <scope>NUCLEOTIDE SEQUENCE [LARGE SCALE GENOMIC DNA]</scope>
    <source>
        <strain evidence="3 4">DSM 53668</strain>
    </source>
</reference>
<evidence type="ECO:0000313" key="4">
    <source>
        <dbReference type="Proteomes" id="UP000034883"/>
    </source>
</evidence>
<feature type="transmembrane region" description="Helical" evidence="2">
    <location>
        <begin position="33"/>
        <end position="56"/>
    </location>
</feature>
<dbReference type="STRING" id="927083.DB32_000114"/>
<evidence type="ECO:0000256" key="1">
    <source>
        <dbReference type="SAM" id="MobiDB-lite"/>
    </source>
</evidence>
<evidence type="ECO:0000256" key="2">
    <source>
        <dbReference type="SAM" id="Phobius"/>
    </source>
</evidence>
<evidence type="ECO:0000313" key="3">
    <source>
        <dbReference type="EMBL" id="AKF02966.1"/>
    </source>
</evidence>
<keyword evidence="2" id="KW-0812">Transmembrane</keyword>
<organism evidence="3 4">
    <name type="scientific">Sandaracinus amylolyticus</name>
    <dbReference type="NCBI Taxonomy" id="927083"/>
    <lineage>
        <taxon>Bacteria</taxon>
        <taxon>Pseudomonadati</taxon>
        <taxon>Myxococcota</taxon>
        <taxon>Polyangia</taxon>
        <taxon>Polyangiales</taxon>
        <taxon>Sandaracinaceae</taxon>
        <taxon>Sandaracinus</taxon>
    </lineage>
</organism>
<keyword evidence="2" id="KW-0472">Membrane</keyword>
<dbReference type="KEGG" id="samy:DB32_000114"/>
<dbReference type="Proteomes" id="UP000034883">
    <property type="component" value="Chromosome"/>
</dbReference>
<keyword evidence="4" id="KW-1185">Reference proteome</keyword>